<comment type="caution">
    <text evidence="3">The sequence shown here is derived from an EMBL/GenBank/DDBJ whole genome shotgun (WGS) entry which is preliminary data.</text>
</comment>
<dbReference type="SMART" id="SM00460">
    <property type="entry name" value="TGc"/>
    <property type="match status" value="1"/>
</dbReference>
<organism evidence="3 4">
    <name type="scientific">Paenibacillus hunanensis</name>
    <dbReference type="NCBI Taxonomy" id="539262"/>
    <lineage>
        <taxon>Bacteria</taxon>
        <taxon>Bacillati</taxon>
        <taxon>Bacillota</taxon>
        <taxon>Bacilli</taxon>
        <taxon>Bacillales</taxon>
        <taxon>Paenibacillaceae</taxon>
        <taxon>Paenibacillus</taxon>
    </lineage>
</organism>
<feature type="compositionally biased region" description="Low complexity" evidence="1">
    <location>
        <begin position="372"/>
        <end position="382"/>
    </location>
</feature>
<dbReference type="SUPFAM" id="SSF54001">
    <property type="entry name" value="Cysteine proteinases"/>
    <property type="match status" value="1"/>
</dbReference>
<feature type="region of interest" description="Disordered" evidence="1">
    <location>
        <begin position="643"/>
        <end position="668"/>
    </location>
</feature>
<feature type="region of interest" description="Disordered" evidence="1">
    <location>
        <begin position="363"/>
        <end position="410"/>
    </location>
</feature>
<feature type="domain" description="Transglutaminase-like" evidence="2">
    <location>
        <begin position="157"/>
        <end position="216"/>
    </location>
</feature>
<dbReference type="Pfam" id="PF01841">
    <property type="entry name" value="Transglut_core"/>
    <property type="match status" value="1"/>
</dbReference>
<dbReference type="Gene3D" id="2.60.40.1120">
    <property type="entry name" value="Carboxypeptidase-like, regulatory domain"/>
    <property type="match status" value="1"/>
</dbReference>
<name>A0ABU1J5D4_9BACL</name>
<proteinExistence type="predicted"/>
<feature type="region of interest" description="Disordered" evidence="1">
    <location>
        <begin position="696"/>
        <end position="724"/>
    </location>
</feature>
<keyword evidence="4" id="KW-1185">Reference proteome</keyword>
<feature type="compositionally biased region" description="Pro residues" evidence="1">
    <location>
        <begin position="390"/>
        <end position="400"/>
    </location>
</feature>
<dbReference type="InterPro" id="IPR038765">
    <property type="entry name" value="Papain-like_cys_pep_sf"/>
</dbReference>
<gene>
    <name evidence="3" type="ORF">JOC58_004661</name>
</gene>
<accession>A0ABU1J5D4</accession>
<protein>
    <submittedName>
        <fullName evidence="3">Transglutaminase-like putative cysteine protease</fullName>
    </submittedName>
</protein>
<reference evidence="3 4" key="1">
    <citation type="submission" date="2023-07" db="EMBL/GenBank/DDBJ databases">
        <title>Genomic Encyclopedia of Type Strains, Phase IV (KMG-IV): sequencing the most valuable type-strain genomes for metagenomic binning, comparative biology and taxonomic classification.</title>
        <authorList>
            <person name="Goeker M."/>
        </authorList>
    </citation>
    <scope>NUCLEOTIDE SEQUENCE [LARGE SCALE GENOMIC DNA]</scope>
    <source>
        <strain evidence="3 4">DSM 22170</strain>
    </source>
</reference>
<sequence length="977" mass="110602">MGNRLTYGLDRSRMMKRLEWKRKQASQREQQLFAVLDHISDAQERELLEYLYAYMPLHDLADYDGEYFAAHVSQVLETRQQMSWGATIPDEIFLQYVLPYRVNNENIDNSRAVIYELLADRVRALSMVEAIIETNYWCHEHATYTGTDIRTVSPLTIMRTALGRCGEQSTFTVTALRSIGIPARQCYTPRWAHCDSNHAWVEAWADGQWHYLGACEPEQVLNEGWFRLPAKRAMLVNTRVPADYIGPEEVCSTHDGYTEINLLDRYAATKQLQIQTVDESGQPCVAEVQCQQYNAAEFYPLATLLTDEQGKARLTTGYGDLLLHARTSDGAFMCEGFVHSEQTSALLQLKSTTTLDQVIQAVGNERSDERTSSTPPSTSTPTYTVDWKVQPPPAPVPEPGPEVSEEDRQLQEQRVREGTAIRTAYEHTFLTAEHIEQYAIHWSLPVERLSIVLHTARGNDKELVAFFEQIEPAQREFALQLLESMRPKDWQDITYATLKDYLDGVLPYVHNLATNSEQQKQQFQRYILCPRIHMEMLAPYRKYLSERWDIALQQQFCAQPQQLAEQLQHEVTLLNDVDRYSGMATPAGAYRLGVVDSLSRAILFVAAARSLGIPARLEPLHLLPQYAQDGRWYDVYFTDEPSRHSSRGVAEDAANELPVEGGATGEWDSERLADGAELESIGNRGYIQIEAGAWDRHNNSHSNNNSDSSNDSNSSNSSNSSNTLPPAYYQDFTLALLNNGMYETLQFPYGDQNVAGRVHEVLPGSYRLTAGTRLRDGSVLGRFTFFEVKPGQRVQVKLELRQANENIPVYAASISSSLKVKLLENGIAEEGNTDKENTDEENINVGTVSEFGALTQPVVVAWLEPEREPTKHVLREFAELEQSWRGRDEPMLLLLQAQSERTLLETNILPPQAIIDDDPALSILHELSRTLPQILGDQRPVVLIIDRSLRIRFAVQGYKPGTASDLLQVLDQLKLEE</sequence>
<dbReference type="PANTHER" id="PTHR35532:SF5">
    <property type="entry name" value="CARBOHYDRATE-BINDING DOMAIN-CONTAINING PROTEIN"/>
    <property type="match status" value="1"/>
</dbReference>
<dbReference type="InterPro" id="IPR002931">
    <property type="entry name" value="Transglutaminase-like"/>
</dbReference>
<evidence type="ECO:0000259" key="2">
    <source>
        <dbReference type="SMART" id="SM00460"/>
    </source>
</evidence>
<evidence type="ECO:0000313" key="3">
    <source>
        <dbReference type="EMBL" id="MDR6246716.1"/>
    </source>
</evidence>
<dbReference type="PANTHER" id="PTHR35532">
    <property type="entry name" value="SIMILAR TO POLYHYDROXYALKANOATE DEPOLYMERASE"/>
    <property type="match status" value="1"/>
</dbReference>
<feature type="compositionally biased region" description="Low complexity" evidence="1">
    <location>
        <begin position="700"/>
        <end position="722"/>
    </location>
</feature>
<dbReference type="RefSeq" id="WP_188778707.1">
    <property type="nucleotide sequence ID" value="NZ_BMMB01000022.1"/>
</dbReference>
<evidence type="ECO:0000256" key="1">
    <source>
        <dbReference type="SAM" id="MobiDB-lite"/>
    </source>
</evidence>
<dbReference type="Proteomes" id="UP001185028">
    <property type="component" value="Unassembled WGS sequence"/>
</dbReference>
<evidence type="ECO:0000313" key="4">
    <source>
        <dbReference type="Proteomes" id="UP001185028"/>
    </source>
</evidence>
<dbReference type="Gene3D" id="3.10.620.30">
    <property type="match status" value="1"/>
</dbReference>
<dbReference type="EMBL" id="JAVDQH010000038">
    <property type="protein sequence ID" value="MDR6246716.1"/>
    <property type="molecule type" value="Genomic_DNA"/>
</dbReference>